<dbReference type="Pfam" id="PF04253">
    <property type="entry name" value="TFR_dimer"/>
    <property type="match status" value="1"/>
</dbReference>
<dbReference type="STRING" id="1664694.A0A0N1H9W2"/>
<dbReference type="InterPro" id="IPR046450">
    <property type="entry name" value="PA_dom_sf"/>
</dbReference>
<dbReference type="GO" id="GO:0006508">
    <property type="term" value="P:proteolysis"/>
    <property type="evidence" value="ECO:0007669"/>
    <property type="project" value="UniProtKB-KW"/>
</dbReference>
<dbReference type="Gene3D" id="3.50.30.30">
    <property type="match status" value="1"/>
</dbReference>
<dbReference type="InterPro" id="IPR036757">
    <property type="entry name" value="TFR-like_dimer_dom_sf"/>
</dbReference>
<feature type="domain" description="Transferrin receptor-like dimerisation" evidence="3">
    <location>
        <begin position="527"/>
        <end position="652"/>
    </location>
</feature>
<dbReference type="PANTHER" id="PTHR10404">
    <property type="entry name" value="N-ACETYLATED-ALPHA-LINKED ACIDIC DIPEPTIDASE"/>
    <property type="match status" value="1"/>
</dbReference>
<keyword evidence="5" id="KW-0645">Protease</keyword>
<dbReference type="GO" id="GO:0008237">
    <property type="term" value="F:metallopeptidase activity"/>
    <property type="evidence" value="ECO:0007669"/>
    <property type="project" value="UniProtKB-KW"/>
</dbReference>
<dbReference type="GO" id="GO:0004180">
    <property type="term" value="F:carboxypeptidase activity"/>
    <property type="evidence" value="ECO:0007669"/>
    <property type="project" value="TreeGrafter"/>
</dbReference>
<dbReference type="InterPro" id="IPR007484">
    <property type="entry name" value="Peptidase_M28"/>
</dbReference>
<dbReference type="OrthoDB" id="5841748at2759"/>
<accession>A0A0N1H9W2</accession>
<dbReference type="EMBL" id="LFJN01000003">
    <property type="protein sequence ID" value="KPI44550.1"/>
    <property type="molecule type" value="Genomic_DNA"/>
</dbReference>
<dbReference type="Gene3D" id="3.40.630.10">
    <property type="entry name" value="Zn peptidases"/>
    <property type="match status" value="1"/>
</dbReference>
<reference evidence="5 6" key="1">
    <citation type="submission" date="2015-06" db="EMBL/GenBank/DDBJ databases">
        <title>Draft genome of the ant-associated black yeast Phialophora attae CBS 131958.</title>
        <authorList>
            <person name="Moreno L.F."/>
            <person name="Stielow B.J."/>
            <person name="de Hoog S."/>
            <person name="Vicente V.A."/>
            <person name="Weiss V.A."/>
            <person name="de Vries M."/>
            <person name="Cruz L.M."/>
            <person name="Souza E.M."/>
        </authorList>
    </citation>
    <scope>NUCLEOTIDE SEQUENCE [LARGE SCALE GENOMIC DNA]</scope>
    <source>
        <strain evidence="5 6">CBS 131958</strain>
    </source>
</reference>
<dbReference type="Pfam" id="PF02225">
    <property type="entry name" value="PA"/>
    <property type="match status" value="1"/>
</dbReference>
<dbReference type="PANTHER" id="PTHR10404:SF71">
    <property type="entry name" value="CARBOXYPEPTIDASE TRE2, PUTATIVE (AFU_ORTHOLOGUE AFUA_3G10650)-RELATED"/>
    <property type="match status" value="1"/>
</dbReference>
<dbReference type="Gene3D" id="1.20.930.40">
    <property type="entry name" value="Transferrin receptor-like, dimerisation domain"/>
    <property type="match status" value="1"/>
</dbReference>
<dbReference type="RefSeq" id="XP_018004513.1">
    <property type="nucleotide sequence ID" value="XM_018148960.1"/>
</dbReference>
<feature type="domain" description="Peptidase M28" evidence="4">
    <location>
        <begin position="278"/>
        <end position="455"/>
    </location>
</feature>
<keyword evidence="6" id="KW-1185">Reference proteome</keyword>
<dbReference type="InterPro" id="IPR007365">
    <property type="entry name" value="TFR-like_dimer_dom"/>
</dbReference>
<proteinExistence type="inferred from homology"/>
<keyword evidence="5" id="KW-0482">Metalloprotease</keyword>
<dbReference type="GeneID" id="28740840"/>
<dbReference type="CDD" id="cd02121">
    <property type="entry name" value="PA_GCPII_like"/>
    <property type="match status" value="1"/>
</dbReference>
<sequence length="663" mass="73304">MQEYLHHITEFPHLAGSEGSYVLAEWIAEVFKTAELEGVDMERFDVYMNYPRKGGRQVAIVEPEEMKWVAPLEENGESVGVFHGHGRGGNVKGPIVYANYGSRDDFKKLKDEGIDVKGAVVLVRYYGTTEDAGAKIKAAEMAGAVGAVLYSDPGDIGYVLGQTFPQGQFLPEDGVQRDSVSLQSWVVGDILSPGWASTPGEPNRIDPSNITGLTTIPSLPISWWDAKHLFESMKGLGKQMNRDWQGDKDFEYWTGDKNSPVVHVKVEQDEEPRQGIYNVLGKITGWEQPDKKIIVGSQRDAWCVGAGPATGTAIMLDVVRIFGELRRLSWRPLRTIEFASWDSSAFNLEGSTEHVENRIEELRRNGIAYINIDTAITGPDFTVHGSPLLRRPIMEATGRLRDPSTFDNEDSAKSVKDAWHDAGGHMITPAGREDTLPFQSFAGMSSLNVAFSGNRSLAGSCYDNYDWITTVDPGFSYHKALGEIFALIILELADKPLLPFDLQSMADELGRAVTNLHEKAQTVSMQLDLKPLEDAIALLQQVAGQTRELEEMWTRHVFNHGGFEGARHSVMRILHNDRVAQFEKDLLDLDEGGGLKGREQYKSLIFGVEKWDATKGVVFPAVVDAIDEGDRGEAQLMVQAVADKLRDAAGGLRRPPGEEGDEV</sequence>
<dbReference type="FunFam" id="3.40.630.10:FF:000101">
    <property type="entry name" value="N-acetylated alpha-linked acidic dipeptidase like 1"/>
    <property type="match status" value="1"/>
</dbReference>
<feature type="domain" description="PA" evidence="2">
    <location>
        <begin position="91"/>
        <end position="177"/>
    </location>
</feature>
<comment type="caution">
    <text evidence="5">The sequence shown here is derived from an EMBL/GenBank/DDBJ whole genome shotgun (WGS) entry which is preliminary data.</text>
</comment>
<dbReference type="VEuPathDB" id="FungiDB:AB675_8509"/>
<dbReference type="AlphaFoldDB" id="A0A0N1H9W2"/>
<evidence type="ECO:0000259" key="3">
    <source>
        <dbReference type="Pfam" id="PF04253"/>
    </source>
</evidence>
<evidence type="ECO:0000259" key="2">
    <source>
        <dbReference type="Pfam" id="PF02225"/>
    </source>
</evidence>
<evidence type="ECO:0000259" key="4">
    <source>
        <dbReference type="Pfam" id="PF04389"/>
    </source>
</evidence>
<dbReference type="InterPro" id="IPR039373">
    <property type="entry name" value="Peptidase_M28B"/>
</dbReference>
<dbReference type="Pfam" id="PF04389">
    <property type="entry name" value="Peptidase_M28"/>
    <property type="match status" value="1"/>
</dbReference>
<dbReference type="SUPFAM" id="SSF52025">
    <property type="entry name" value="PA domain"/>
    <property type="match status" value="1"/>
</dbReference>
<dbReference type="SUPFAM" id="SSF47672">
    <property type="entry name" value="Transferrin receptor-like dimerisation domain"/>
    <property type="match status" value="1"/>
</dbReference>
<dbReference type="InterPro" id="IPR003137">
    <property type="entry name" value="PA_domain"/>
</dbReference>
<organism evidence="5 6">
    <name type="scientific">Cyphellophora attinorum</name>
    <dbReference type="NCBI Taxonomy" id="1664694"/>
    <lineage>
        <taxon>Eukaryota</taxon>
        <taxon>Fungi</taxon>
        <taxon>Dikarya</taxon>
        <taxon>Ascomycota</taxon>
        <taxon>Pezizomycotina</taxon>
        <taxon>Eurotiomycetes</taxon>
        <taxon>Chaetothyriomycetidae</taxon>
        <taxon>Chaetothyriales</taxon>
        <taxon>Cyphellophoraceae</taxon>
        <taxon>Cyphellophora</taxon>
    </lineage>
</organism>
<name>A0A0N1H9W2_9EURO</name>
<protein>
    <submittedName>
        <fullName evidence="5">Inactive zinc metalloprotease</fullName>
    </submittedName>
</protein>
<evidence type="ECO:0000313" key="5">
    <source>
        <dbReference type="EMBL" id="KPI44550.1"/>
    </source>
</evidence>
<dbReference type="Proteomes" id="UP000038010">
    <property type="component" value="Unassembled WGS sequence"/>
</dbReference>
<dbReference type="SUPFAM" id="SSF53187">
    <property type="entry name" value="Zn-dependent exopeptidases"/>
    <property type="match status" value="1"/>
</dbReference>
<evidence type="ECO:0000313" key="6">
    <source>
        <dbReference type="Proteomes" id="UP000038010"/>
    </source>
</evidence>
<keyword evidence="5" id="KW-0378">Hydrolase</keyword>
<gene>
    <name evidence="5" type="ORF">AB675_8509</name>
</gene>
<evidence type="ECO:0000256" key="1">
    <source>
        <dbReference type="ARBA" id="ARBA00005634"/>
    </source>
</evidence>
<comment type="similarity">
    <text evidence="1">Belongs to the peptidase M28 family. M28B subfamily.</text>
</comment>